<reference evidence="1" key="1">
    <citation type="submission" date="2021-05" db="EMBL/GenBank/DDBJ databases">
        <title>Draft genomes of bacteria isolated from model marine particles.</title>
        <authorList>
            <person name="Datta M.S."/>
            <person name="Schwartzman J.A."/>
            <person name="Enke T.N."/>
            <person name="Saavedra J."/>
            <person name="Cermak N."/>
            <person name="Cordero O.X."/>
        </authorList>
    </citation>
    <scope>NUCLEOTIDE SEQUENCE</scope>
    <source>
        <strain evidence="1">I2M19</strain>
    </source>
</reference>
<sequence length="541" mass="61705">MKIKILFTLLVFITIPEFDAQNRRSNPIVSHMFTADPSAHVWDDGRLYVYPSADHTPPQGYKNMDGYHVFSTDDMITWKDHGEILHSRQVEWGRKEGGFMWAPDCAYKNGTYYYYFPHRSGAGRDTWKIGVATSKSPASNFKVHDYIKGIKSLIDPCVFTDDDGQSYLFIGGEGDPTGYKLKDNMMEVEGEPHPIKGLDGFREGLWMFKRQGKYYIIYPDDFPKRNKMRYAVSDHIYGPFECKGVFVGSTDVITMHGSVVEYKGQWYVFYHNGNLSGGIATNRSVCFDPIYFNEDGTIQMVKQTLGVALPTFHQDKNFNEMFGSLGLGEYSTADLKKHKIMDNAISSIQVPSGYTVEVFEKDHFKGKSWKFEEDRIHLEALGCNDAISSLKIYKNTEENLVKNGSFELATQGELKFWPTRANNPYAWFQDNSAKGYYALKYTGSKQPKALVQKVDLKPNTTYLLSVLLKIEKGSVGHVVFNPNGATDSCNFKLDANSKHDKWQRFECEFNSEGLKSLELRCLTSSDFNGTCYWDDVVLKEK</sequence>
<keyword evidence="2" id="KW-1185">Reference proteome</keyword>
<gene>
    <name evidence="1" type="ORF">KO493_09295</name>
</gene>
<evidence type="ECO:0000313" key="1">
    <source>
        <dbReference type="EMBL" id="MBU2950892.1"/>
    </source>
</evidence>
<accession>A0ACC5U988</accession>
<evidence type="ECO:0000313" key="2">
    <source>
        <dbReference type="Proteomes" id="UP001647509"/>
    </source>
</evidence>
<organism evidence="1 2">
    <name type="scientific">Pseudotamlana agarivorans</name>
    <dbReference type="NCBI Taxonomy" id="481183"/>
    <lineage>
        <taxon>Bacteria</taxon>
        <taxon>Pseudomonadati</taxon>
        <taxon>Bacteroidota</taxon>
        <taxon>Flavobacteriia</taxon>
        <taxon>Flavobacteriales</taxon>
        <taxon>Flavobacteriaceae</taxon>
        <taxon>Pseudotamlana</taxon>
    </lineage>
</organism>
<comment type="caution">
    <text evidence="1">The sequence shown here is derived from an EMBL/GenBank/DDBJ whole genome shotgun (WGS) entry which is preliminary data.</text>
</comment>
<name>A0ACC5U988_9FLAO</name>
<proteinExistence type="predicted"/>
<dbReference type="EMBL" id="JAHKPD010000013">
    <property type="protein sequence ID" value="MBU2950892.1"/>
    <property type="molecule type" value="Genomic_DNA"/>
</dbReference>
<protein>
    <submittedName>
        <fullName evidence="1">Family 43 glycosylhydrolase</fullName>
    </submittedName>
</protein>
<dbReference type="Proteomes" id="UP001647509">
    <property type="component" value="Unassembled WGS sequence"/>
</dbReference>